<dbReference type="Pfam" id="PF07591">
    <property type="entry name" value="PT-HINT"/>
    <property type="match status" value="1"/>
</dbReference>
<reference evidence="4 5" key="1">
    <citation type="submission" date="2019-02" db="EMBL/GenBank/DDBJ databases">
        <title>Sequencing the genomes of 1000 actinobacteria strains.</title>
        <authorList>
            <person name="Klenk H.-P."/>
        </authorList>
    </citation>
    <scope>NUCLEOTIDE SEQUENCE [LARGE SCALE GENOMIC DNA]</scope>
    <source>
        <strain evidence="4 5">DSM 45162</strain>
    </source>
</reference>
<evidence type="ECO:0000259" key="3">
    <source>
        <dbReference type="SMART" id="SM00306"/>
    </source>
</evidence>
<feature type="compositionally biased region" description="Basic and acidic residues" evidence="2">
    <location>
        <begin position="770"/>
        <end position="780"/>
    </location>
</feature>
<name>A0A4Q7ZEN1_9ACTN</name>
<sequence>MSQQKSLFSPARRRVALGAAALMVTSFLTYHWVAQELNGERHVESVAAKDFGVVHVTTPPLPADGGTWTGPAKGRWPSAGSAEMVLTGAAGEEVRGQAGSIPVRVKAVPGKPTPNRVRVSALPREHSAKLGVSGPVIAVEGDKPGEVDAAIDYDSFSQLYGGDWAARLTLAQLPACAATTPQRAECQATTPTRAAKTKDTLATRLSVSTAGATMLAATGDTESGEGDYKASDLQASGSWTAGDGSGGFTYTNAIKVPPAQGPTPEIALNYSSQMVDGRMAGNNNQASWAGDGWDYSPGFLERTYVTCLDDLAKVDGKDANNKDKKTADQCWKGKSPNITVALGDTNATLVKDDATGQWRPAQDADWKVEYQGAAATKDAATTERWVITTPDGTRNYFASEVAAANSRWTVPVFGNHDGENCHADAFKDSSCQQAWRWLLDKKIDVNGNMTRYFYKKETGHYGAAGDKNNRVAFDRGGNLERIEYGLHTAYPDVAATARVVFATANRCFASECYKDDKPVAANWPDVPWDKECTAEPCTDKLAPVFFSIKRLTKITTEVRSGSAFTPVDSWTLDQEFKAPKVARSASLWLKQITHAGHVGATITDPPVVFHGVELANQVNAIAGAEMFSRWRIDNVRTESGADIHVTYSDPDCDGNDLPNVSTNSRLCYPVYWTPDGYFEPTRDWFRKYLVREISHSDRTADQPAITTRYEYSTDGGGTNVLWGWDDAEFTKKKHRTYGQWRGYAQVVSKVGQSDTGKVLTTRKRFYRGLDDQPLPDDKTRNVQVTDSAGNTYTDHPALAGATLEEAKLDGGTVVEASTTAYWVKKTAERDRTGGSDRAYLVAPSVQKTRKLMAAGTWRQTETRTDYYGDGYAKTKDELGDTGKAGDEKCTRYTYVSSDGPWLRGLISRSETVAERCDAATSRPDDIVSDVKTFYDGSETHGTAPTKGQVSRVDTLNTWTGGAPVYTTTSRASRDGLGRVVSSTDSLGKATTTAYTPAGPGPVTQTKTVNPLGHEVITDQNPAWAAPTSILDANKKRTDLQHDAMGRLTKVWLPGRAKATATPNLEFGYQVRNDGPVAVTTKRLGPNGNYITEVGLFDSLYRSVQKQEDAPKTKDGKDARLITSTGYNDRGQVEYESDENYALGKPNTARLQIQPGEDRSRTVSTYDRLGRVVESALWSNNVKKWATTTAYGGNPDGWQVAVTPPQGATATATIENVDGDVVEKREFHGRQPTGDFDATKYTYTPRGDLATVNKGKYVWKYEYDLRGRETKTTDPDKGTTSVEYNNADDVTKSIDAKGDIVTTTYDDLGRQKERFFNGVKAATWTYDTVAKGHPTKSTSIVNGYSFSREIFEYSDTYQVVDEESVIPAMPGLTALAGTYVATHTYTANGLPYRDSLPKVGPTEKEGITRTYDDLGNVTKLAGTSSPSGTVRTYVDRTAYSPYGEVLNRWLGTPVGDKPQAYQNYVYDDVTRRLQEFYFDRDGTVPNVAALKYEYDDAGNVLSMANRPLDADNKPRPGEQDVQCFSYDYLRRLTQAWSQDSTTCGTPATASIGGKAPYWKSWAFDEHGSRTTATDQRASKTSKYDYRDETGATQPHAVRTITTGDQVDHYDWDERGNLTYRKIGDRSETFTWSPHGKLTKISGPEGDTTMVYDVDGNRIARVDPGGTATVFVYGHEYTTTPNQGTSATRYYEHAGDTVASRTDTTSRKGDIIWLGADQQDSATWAVNSVTRVATIKYNDPYGNPRDGSATPQWPAGQRGFVGGVGDPTGLTLLGARYYDPKTGAFISVDPEVDEHDPQRLHPYAYANNNPTTFSDPDGLFWGAIKNGFQKAAGAVASGVTTATKAVVDNAGTIATVAGTVAMVATFLPPPAQVVAAAAGAVAAVAGAIDTAKSCSAGAVGDCAVGIASMIPGVRQAKNAARGVGALKDAAKQTLKSCNSFTPDTPVLMGDNKTWKPISEIQPDDEVRAFDPETGAKGSRPVNAVITGYGDKHLVKITVDADGDQVDDGAVTATDGHPFWVASERDWLNASKLKPGMRLLTPDGARVTVLAVVAYDAVATVNNLSIDNINTFYVIVGDTPVLVHNTGACSLLNNRAAEIHNVLRDGTVSGYWRWKLGTTAVVRAKIGDEYVDVVAANGKGLTEAQEAALRGNEIAADNYLGYHAETNALKFIDDVGGTAIEGGASRNVCPWCENTIRDRGGQLAGPSNWRQVVPGVGRNYRPKGQRNFVATTGTQHSINTRLRKGIL</sequence>
<proteinExistence type="predicted"/>
<dbReference type="SUPFAM" id="SSF51294">
    <property type="entry name" value="Hedgehog/intein (Hint) domain"/>
    <property type="match status" value="1"/>
</dbReference>
<keyword evidence="5" id="KW-1185">Reference proteome</keyword>
<dbReference type="PANTHER" id="PTHR32305:SF17">
    <property type="entry name" value="TRNA NUCLEASE WAPA"/>
    <property type="match status" value="1"/>
</dbReference>
<organism evidence="4 5">
    <name type="scientific">Krasilnikovia cinnamomea</name>
    <dbReference type="NCBI Taxonomy" id="349313"/>
    <lineage>
        <taxon>Bacteria</taxon>
        <taxon>Bacillati</taxon>
        <taxon>Actinomycetota</taxon>
        <taxon>Actinomycetes</taxon>
        <taxon>Micromonosporales</taxon>
        <taxon>Micromonosporaceae</taxon>
        <taxon>Krasilnikovia</taxon>
    </lineage>
</organism>
<dbReference type="NCBIfam" id="TIGR03696">
    <property type="entry name" value="Rhs_assc_core"/>
    <property type="match status" value="1"/>
</dbReference>
<dbReference type="SMART" id="SM00306">
    <property type="entry name" value="HintN"/>
    <property type="match status" value="1"/>
</dbReference>
<dbReference type="InterPro" id="IPR036844">
    <property type="entry name" value="Hint_dom_sf"/>
</dbReference>
<feature type="compositionally biased region" description="Polar residues" evidence="2">
    <location>
        <begin position="1568"/>
        <end position="1579"/>
    </location>
</feature>
<feature type="region of interest" description="Disordered" evidence="2">
    <location>
        <begin position="1568"/>
        <end position="1590"/>
    </location>
</feature>
<dbReference type="NCBIfam" id="TIGR01643">
    <property type="entry name" value="YD_repeat_2x"/>
    <property type="match status" value="1"/>
</dbReference>
<dbReference type="InterPro" id="IPR022385">
    <property type="entry name" value="Rhs_assc_core"/>
</dbReference>
<accession>A0A4Q7ZEN1</accession>
<evidence type="ECO:0000313" key="4">
    <source>
        <dbReference type="EMBL" id="RZU48744.1"/>
    </source>
</evidence>
<protein>
    <submittedName>
        <fullName evidence="4">RHS repeat-associated protein</fullName>
    </submittedName>
</protein>
<feature type="domain" description="Hint" evidence="3">
    <location>
        <begin position="1935"/>
        <end position="2040"/>
    </location>
</feature>
<dbReference type="PANTHER" id="PTHR32305">
    <property type="match status" value="1"/>
</dbReference>
<dbReference type="CDD" id="cd00081">
    <property type="entry name" value="Hint"/>
    <property type="match status" value="1"/>
</dbReference>
<dbReference type="InterPro" id="IPR050708">
    <property type="entry name" value="T6SS_VgrG/RHS"/>
</dbReference>
<dbReference type="Gene3D" id="2.170.16.10">
    <property type="entry name" value="Hedgehog/Intein (Hint) domain"/>
    <property type="match status" value="1"/>
</dbReference>
<dbReference type="Proteomes" id="UP000292564">
    <property type="component" value="Unassembled WGS sequence"/>
</dbReference>
<feature type="compositionally biased region" description="Polar residues" evidence="2">
    <location>
        <begin position="781"/>
        <end position="793"/>
    </location>
</feature>
<feature type="region of interest" description="Disordered" evidence="2">
    <location>
        <begin position="770"/>
        <end position="795"/>
    </location>
</feature>
<dbReference type="Gene3D" id="2.180.10.10">
    <property type="entry name" value="RHS repeat-associated core"/>
    <property type="match status" value="2"/>
</dbReference>
<dbReference type="Pfam" id="PF25023">
    <property type="entry name" value="TEN_YD-shell"/>
    <property type="match status" value="1"/>
</dbReference>
<dbReference type="OrthoDB" id="291011at2"/>
<evidence type="ECO:0000256" key="1">
    <source>
        <dbReference type="ARBA" id="ARBA00022737"/>
    </source>
</evidence>
<dbReference type="InterPro" id="IPR056823">
    <property type="entry name" value="TEN-like_YD-shell"/>
</dbReference>
<dbReference type="RefSeq" id="WP_130507944.1">
    <property type="nucleotide sequence ID" value="NZ_SHKY01000001.1"/>
</dbReference>
<dbReference type="InterPro" id="IPR003587">
    <property type="entry name" value="Hint_dom_N"/>
</dbReference>
<evidence type="ECO:0000256" key="2">
    <source>
        <dbReference type="SAM" id="MobiDB-lite"/>
    </source>
</evidence>
<keyword evidence="1" id="KW-0677">Repeat</keyword>
<gene>
    <name evidence="4" type="ORF">EV385_0468</name>
</gene>
<evidence type="ECO:0000313" key="5">
    <source>
        <dbReference type="Proteomes" id="UP000292564"/>
    </source>
</evidence>
<dbReference type="InterPro" id="IPR006530">
    <property type="entry name" value="YD"/>
</dbReference>
<dbReference type="EMBL" id="SHKY01000001">
    <property type="protein sequence ID" value="RZU48744.1"/>
    <property type="molecule type" value="Genomic_DNA"/>
</dbReference>
<comment type="caution">
    <text evidence="4">The sequence shown here is derived from an EMBL/GenBank/DDBJ whole genome shotgun (WGS) entry which is preliminary data.</text>
</comment>